<feature type="transmembrane region" description="Helical" evidence="2">
    <location>
        <begin position="185"/>
        <end position="205"/>
    </location>
</feature>
<feature type="region of interest" description="Disordered" evidence="1">
    <location>
        <begin position="67"/>
        <end position="98"/>
    </location>
</feature>
<dbReference type="Proteomes" id="UP000228934">
    <property type="component" value="Unassembled WGS sequence"/>
</dbReference>
<keyword evidence="2" id="KW-0812">Transmembrane</keyword>
<keyword evidence="4" id="KW-1185">Reference proteome</keyword>
<accession>A0A2G9Q140</accession>
<proteinExistence type="predicted"/>
<keyword evidence="2" id="KW-1133">Transmembrane helix</keyword>
<keyword evidence="2" id="KW-0472">Membrane</keyword>
<reference evidence="4" key="1">
    <citation type="journal article" date="2017" name="Nat. Commun.">
        <title>The North American bullfrog draft genome provides insight into hormonal regulation of long noncoding RNA.</title>
        <authorList>
            <person name="Hammond S.A."/>
            <person name="Warren R.L."/>
            <person name="Vandervalk B.P."/>
            <person name="Kucuk E."/>
            <person name="Khan H."/>
            <person name="Gibb E.A."/>
            <person name="Pandoh P."/>
            <person name="Kirk H."/>
            <person name="Zhao Y."/>
            <person name="Jones M."/>
            <person name="Mungall A.J."/>
            <person name="Coope R."/>
            <person name="Pleasance S."/>
            <person name="Moore R.A."/>
            <person name="Holt R.A."/>
            <person name="Round J.M."/>
            <person name="Ohora S."/>
            <person name="Walle B.V."/>
            <person name="Veldhoen N."/>
            <person name="Helbing C.C."/>
            <person name="Birol I."/>
        </authorList>
    </citation>
    <scope>NUCLEOTIDE SEQUENCE [LARGE SCALE GENOMIC DNA]</scope>
</reference>
<protein>
    <submittedName>
        <fullName evidence="3">Uncharacterized protein</fullName>
    </submittedName>
</protein>
<evidence type="ECO:0000256" key="1">
    <source>
        <dbReference type="SAM" id="MobiDB-lite"/>
    </source>
</evidence>
<evidence type="ECO:0000313" key="4">
    <source>
        <dbReference type="Proteomes" id="UP000228934"/>
    </source>
</evidence>
<gene>
    <name evidence="3" type="ORF">AB205_0219010</name>
</gene>
<name>A0A2G9Q140_AQUCT</name>
<sequence>MRNTPPAWPAPDVLFLYAYTPPLTLRTERTYDTCARPLFIHCACVKLCLRCPPLTFDPNSYSPPILSTVRSGMNNGGDTSGSDESPEAGMSRSGKPRFKASNMSFKEMVEMVEILKNKDYDEKYGPYARPNLRKAKIMAKVVKTLHLSFGVRRSKDQIRKRWSDLKLRKPDQYRRIHKVLKKSKYLSCVHILFITLYTAPCAFLYCTSFSSFETIF</sequence>
<dbReference type="AlphaFoldDB" id="A0A2G9Q140"/>
<dbReference type="EMBL" id="KZ370168">
    <property type="protein sequence ID" value="PIO09312.1"/>
    <property type="molecule type" value="Genomic_DNA"/>
</dbReference>
<evidence type="ECO:0000256" key="2">
    <source>
        <dbReference type="SAM" id="Phobius"/>
    </source>
</evidence>
<organism evidence="3 4">
    <name type="scientific">Aquarana catesbeiana</name>
    <name type="common">American bullfrog</name>
    <name type="synonym">Rana catesbeiana</name>
    <dbReference type="NCBI Taxonomy" id="8400"/>
    <lineage>
        <taxon>Eukaryota</taxon>
        <taxon>Metazoa</taxon>
        <taxon>Chordata</taxon>
        <taxon>Craniata</taxon>
        <taxon>Vertebrata</taxon>
        <taxon>Euteleostomi</taxon>
        <taxon>Amphibia</taxon>
        <taxon>Batrachia</taxon>
        <taxon>Anura</taxon>
        <taxon>Neobatrachia</taxon>
        <taxon>Ranoidea</taxon>
        <taxon>Ranidae</taxon>
        <taxon>Aquarana</taxon>
    </lineage>
</organism>
<evidence type="ECO:0000313" key="3">
    <source>
        <dbReference type="EMBL" id="PIO09312.1"/>
    </source>
</evidence>